<feature type="region of interest" description="Disordered" evidence="1">
    <location>
        <begin position="44"/>
        <end position="81"/>
    </location>
</feature>
<evidence type="ECO:0000313" key="2">
    <source>
        <dbReference type="EMBL" id="RMB89252.1"/>
    </source>
</evidence>
<accession>A0A3M0ILK5</accession>
<dbReference type="Proteomes" id="UP000269221">
    <property type="component" value="Unassembled WGS sequence"/>
</dbReference>
<evidence type="ECO:0000256" key="1">
    <source>
        <dbReference type="SAM" id="MobiDB-lite"/>
    </source>
</evidence>
<protein>
    <submittedName>
        <fullName evidence="2">Uncharacterized protein</fullName>
    </submittedName>
</protein>
<dbReference type="Gene3D" id="1.10.375.10">
    <property type="entry name" value="Human Immunodeficiency Virus Type 1 Capsid Protein"/>
    <property type="match status" value="1"/>
</dbReference>
<organism evidence="2 3">
    <name type="scientific">Hirundo rustica rustica</name>
    <dbReference type="NCBI Taxonomy" id="333673"/>
    <lineage>
        <taxon>Eukaryota</taxon>
        <taxon>Metazoa</taxon>
        <taxon>Chordata</taxon>
        <taxon>Craniata</taxon>
        <taxon>Vertebrata</taxon>
        <taxon>Euteleostomi</taxon>
        <taxon>Archelosauria</taxon>
        <taxon>Archosauria</taxon>
        <taxon>Dinosauria</taxon>
        <taxon>Saurischia</taxon>
        <taxon>Theropoda</taxon>
        <taxon>Coelurosauria</taxon>
        <taxon>Aves</taxon>
        <taxon>Neognathae</taxon>
        <taxon>Neoaves</taxon>
        <taxon>Telluraves</taxon>
        <taxon>Australaves</taxon>
        <taxon>Passeriformes</taxon>
        <taxon>Sylvioidea</taxon>
        <taxon>Hirundinidae</taxon>
        <taxon>Hirundo</taxon>
    </lineage>
</organism>
<dbReference type="EMBL" id="QRBI01000298">
    <property type="protein sequence ID" value="RMB89252.1"/>
    <property type="molecule type" value="Genomic_DNA"/>
</dbReference>
<comment type="caution">
    <text evidence="2">The sequence shown here is derived from an EMBL/GenBank/DDBJ whole genome shotgun (WGS) entry which is preliminary data.</text>
</comment>
<reference evidence="2 3" key="1">
    <citation type="submission" date="2018-07" db="EMBL/GenBank/DDBJ databases">
        <title>A high quality draft genome assembly of the barn swallow (H. rustica rustica).</title>
        <authorList>
            <person name="Formenti G."/>
            <person name="Chiara M."/>
            <person name="Poveda L."/>
            <person name="Francoijs K.-J."/>
            <person name="Bonisoli-Alquati A."/>
            <person name="Canova L."/>
            <person name="Gianfranceschi L."/>
            <person name="Horner D.S."/>
            <person name="Saino N."/>
        </authorList>
    </citation>
    <scope>NUCLEOTIDE SEQUENCE [LARGE SCALE GENOMIC DNA]</scope>
    <source>
        <strain evidence="2">Chelidonia</strain>
        <tissue evidence="2">Blood</tissue>
    </source>
</reference>
<sequence>MMMEPLGEEEERVLKEFEFDSGKLVGELGQDFEGLGALLAAPKEMPVNQERGTGDSCCRPPSPDAVPLPDELEEGLEDGPVPPPAEPLAEPTIGLKELTEQIQVVMQRLDERAHAAAELLSTATVTGQDEPTSFSSQLTPMQRLLEQTAESSSQATPLPAPPVTRWSRIIGDAILEGQWKPAGHMACPVACPVVFRDGNPVCEQHEWKILQWAKKYCKRARLEI</sequence>
<proteinExistence type="predicted"/>
<name>A0A3M0ILK5_HIRRU</name>
<dbReference type="InterPro" id="IPR008919">
    <property type="entry name" value="Retrov_capsid_N"/>
</dbReference>
<gene>
    <name evidence="2" type="ORF">DUI87_34369</name>
</gene>
<evidence type="ECO:0000313" key="3">
    <source>
        <dbReference type="Proteomes" id="UP000269221"/>
    </source>
</evidence>
<keyword evidence="3" id="KW-1185">Reference proteome</keyword>
<dbReference type="GO" id="GO:0016032">
    <property type="term" value="P:viral process"/>
    <property type="evidence" value="ECO:0007669"/>
    <property type="project" value="InterPro"/>
</dbReference>
<dbReference type="AlphaFoldDB" id="A0A3M0ILK5"/>